<keyword evidence="1" id="KW-1133">Transmembrane helix</keyword>
<sequence length="187" mass="21802">MALSSPDKSKLKAQLRECFGKVVYTHKTHEKCADYLIALSKWIKFALIFLSAITTVGLLYAIFGELRWVKIICTGISFIMLALTLYTKEFNLDEKAEKHKIAALKLWNIRELYSSLLTDLDNLTLDEIVSRRDELQQTTLEIYEQSPRTDSKGYLKARKALKEDEELYFSEEELDELLPHYLRETKQ</sequence>
<accession>A0A7J9NT43</accession>
<dbReference type="AlphaFoldDB" id="A0A7J9NT43"/>
<evidence type="ECO:0000313" key="3">
    <source>
        <dbReference type="EMBL" id="MBA2850838.1"/>
    </source>
</evidence>
<dbReference type="Proteomes" id="UP000564425">
    <property type="component" value="Unassembled WGS sequence"/>
</dbReference>
<dbReference type="EMBL" id="JACDUH010000001">
    <property type="protein sequence ID" value="MBA2850838.1"/>
    <property type="molecule type" value="Genomic_DNA"/>
</dbReference>
<dbReference type="NCBIfam" id="NF033632">
    <property type="entry name" value="SLATT_4"/>
    <property type="match status" value="1"/>
</dbReference>
<dbReference type="RefSeq" id="WP_181500879.1">
    <property type="nucleotide sequence ID" value="NZ_JACDUH010000001.1"/>
</dbReference>
<feature type="transmembrane region" description="Helical" evidence="1">
    <location>
        <begin position="68"/>
        <end position="86"/>
    </location>
</feature>
<evidence type="ECO:0000313" key="4">
    <source>
        <dbReference type="Proteomes" id="UP000564425"/>
    </source>
</evidence>
<dbReference type="InterPro" id="IPR040811">
    <property type="entry name" value="SLATT_4"/>
</dbReference>
<comment type="caution">
    <text evidence="3">The sequence shown here is derived from an EMBL/GenBank/DDBJ whole genome shotgun (WGS) entry which is preliminary data.</text>
</comment>
<keyword evidence="1" id="KW-0812">Transmembrane</keyword>
<feature type="domain" description="SMODS and SLOG-associating 2TM effector" evidence="2">
    <location>
        <begin position="11"/>
        <end position="173"/>
    </location>
</feature>
<protein>
    <recommendedName>
        <fullName evidence="2">SMODS and SLOG-associating 2TM effector domain-containing protein</fullName>
    </recommendedName>
</protein>
<keyword evidence="1" id="KW-0472">Membrane</keyword>
<evidence type="ECO:0000259" key="2">
    <source>
        <dbReference type="Pfam" id="PF18186"/>
    </source>
</evidence>
<organism evidence="3 4">
    <name type="scientific">Methanococcus maripaludis</name>
    <name type="common">Methanococcus deltae</name>
    <dbReference type="NCBI Taxonomy" id="39152"/>
    <lineage>
        <taxon>Archaea</taxon>
        <taxon>Methanobacteriati</taxon>
        <taxon>Methanobacteriota</taxon>
        <taxon>Methanomada group</taxon>
        <taxon>Methanococci</taxon>
        <taxon>Methanococcales</taxon>
        <taxon>Methanococcaceae</taxon>
        <taxon>Methanococcus</taxon>
    </lineage>
</organism>
<dbReference type="Pfam" id="PF18186">
    <property type="entry name" value="SLATT_4"/>
    <property type="match status" value="1"/>
</dbReference>
<evidence type="ECO:0000256" key="1">
    <source>
        <dbReference type="SAM" id="Phobius"/>
    </source>
</evidence>
<reference evidence="3 4" key="1">
    <citation type="submission" date="2020-07" db="EMBL/GenBank/DDBJ databases">
        <title>Genomic Encyclopedia of Type Strains, Phase IV (KMG-V): Genome sequencing to study the core and pangenomes of soil and plant-associated prokaryotes.</title>
        <authorList>
            <person name="Whitman W."/>
        </authorList>
    </citation>
    <scope>NUCLEOTIDE SEQUENCE [LARGE SCALE GENOMIC DNA]</scope>
    <source>
        <strain evidence="3 4">A1</strain>
    </source>
</reference>
<name>A0A7J9NT43_METMI</name>
<proteinExistence type="predicted"/>
<gene>
    <name evidence="3" type="ORF">HNP86_000969</name>
</gene>
<feature type="transmembrane region" description="Helical" evidence="1">
    <location>
        <begin position="45"/>
        <end position="62"/>
    </location>
</feature>